<dbReference type="EMBL" id="BPLR01014475">
    <property type="protein sequence ID" value="GIY68991.1"/>
    <property type="molecule type" value="Genomic_DNA"/>
</dbReference>
<keyword evidence="2" id="KW-1185">Reference proteome</keyword>
<proteinExistence type="predicted"/>
<evidence type="ECO:0000313" key="2">
    <source>
        <dbReference type="Proteomes" id="UP001054945"/>
    </source>
</evidence>
<gene>
    <name evidence="1" type="ORF">CEXT_323661</name>
</gene>
<dbReference type="AlphaFoldDB" id="A0AAV4VF48"/>
<name>A0AAV4VF48_CAEEX</name>
<reference evidence="1 2" key="1">
    <citation type="submission" date="2021-06" db="EMBL/GenBank/DDBJ databases">
        <title>Caerostris extrusa draft genome.</title>
        <authorList>
            <person name="Kono N."/>
            <person name="Arakawa K."/>
        </authorList>
    </citation>
    <scope>NUCLEOTIDE SEQUENCE [LARGE SCALE GENOMIC DNA]</scope>
</reference>
<accession>A0AAV4VF48</accession>
<sequence length="81" mass="9208">MRRLWNLIGRICLKMETIHCNRRLSTKSSMPVNLLTPKSQTWSTLKSLTLSINTEPHLGLIKSLTLSITTPQLGYNQILDS</sequence>
<comment type="caution">
    <text evidence="1">The sequence shown here is derived from an EMBL/GenBank/DDBJ whole genome shotgun (WGS) entry which is preliminary data.</text>
</comment>
<evidence type="ECO:0000313" key="1">
    <source>
        <dbReference type="EMBL" id="GIY68991.1"/>
    </source>
</evidence>
<organism evidence="1 2">
    <name type="scientific">Caerostris extrusa</name>
    <name type="common">Bark spider</name>
    <name type="synonym">Caerostris bankana</name>
    <dbReference type="NCBI Taxonomy" id="172846"/>
    <lineage>
        <taxon>Eukaryota</taxon>
        <taxon>Metazoa</taxon>
        <taxon>Ecdysozoa</taxon>
        <taxon>Arthropoda</taxon>
        <taxon>Chelicerata</taxon>
        <taxon>Arachnida</taxon>
        <taxon>Araneae</taxon>
        <taxon>Araneomorphae</taxon>
        <taxon>Entelegynae</taxon>
        <taxon>Araneoidea</taxon>
        <taxon>Araneidae</taxon>
        <taxon>Caerostris</taxon>
    </lineage>
</organism>
<dbReference type="Proteomes" id="UP001054945">
    <property type="component" value="Unassembled WGS sequence"/>
</dbReference>
<protein>
    <submittedName>
        <fullName evidence="1">Uncharacterized protein</fullName>
    </submittedName>
</protein>